<evidence type="ECO:0000313" key="1">
    <source>
        <dbReference type="EMBL" id="MPM76866.1"/>
    </source>
</evidence>
<organism evidence="1">
    <name type="scientific">bioreactor metagenome</name>
    <dbReference type="NCBI Taxonomy" id="1076179"/>
    <lineage>
        <taxon>unclassified sequences</taxon>
        <taxon>metagenomes</taxon>
        <taxon>ecological metagenomes</taxon>
    </lineage>
</organism>
<gene>
    <name evidence="1" type="ORF">SDC9_123865</name>
</gene>
<protein>
    <submittedName>
        <fullName evidence="1">Uncharacterized protein</fullName>
    </submittedName>
</protein>
<dbReference type="AlphaFoldDB" id="A0A645CIU0"/>
<accession>A0A645CIU0</accession>
<name>A0A645CIU0_9ZZZZ</name>
<sequence>MLEIVEPVFAKGKGGVGGCVVERERIEQESCKKDKEGSFDNFFYGSRVECVVIFGECKCQCSPYNEKEKGEDQVGRCASMPCSMLEGWEYLAPGAGVVYQYHPGDCHPAQHIQCSVTVCYLLCHLIQVLKENFYF</sequence>
<proteinExistence type="predicted"/>
<comment type="caution">
    <text evidence="1">The sequence shown here is derived from an EMBL/GenBank/DDBJ whole genome shotgun (WGS) entry which is preliminary data.</text>
</comment>
<dbReference type="EMBL" id="VSSQ01027557">
    <property type="protein sequence ID" value="MPM76866.1"/>
    <property type="molecule type" value="Genomic_DNA"/>
</dbReference>
<reference evidence="1" key="1">
    <citation type="submission" date="2019-08" db="EMBL/GenBank/DDBJ databases">
        <authorList>
            <person name="Kucharzyk K."/>
            <person name="Murdoch R.W."/>
            <person name="Higgins S."/>
            <person name="Loffler F."/>
        </authorList>
    </citation>
    <scope>NUCLEOTIDE SEQUENCE</scope>
</reference>